<protein>
    <recommendedName>
        <fullName evidence="3">aldehyde dehydrogenase (NAD(+))</fullName>
        <ecNumber evidence="3">1.2.1.3</ecNumber>
    </recommendedName>
</protein>
<dbReference type="InterPro" id="IPR029510">
    <property type="entry name" value="Ald_DH_CS_GLU"/>
</dbReference>
<reference evidence="8 9" key="1">
    <citation type="submission" date="2016-03" db="EMBL/GenBank/DDBJ databases">
        <title>Draft genome sequence of the Fonsecaea monophora CBS 269.37.</title>
        <authorList>
            <person name="Bombassaro A."/>
            <person name="Vinicius W.A."/>
            <person name="De Hoog S."/>
            <person name="Sun J."/>
            <person name="Souza E.M."/>
            <person name="Raittz R.T."/>
            <person name="Costa F."/>
            <person name="Leao A.C."/>
            <person name="Tadra-Sfeir M.Z."/>
            <person name="Baura V."/>
            <person name="Balsanelli E."/>
            <person name="Pedrosa F.O."/>
            <person name="Moreno L.F."/>
            <person name="Steffens M.B."/>
            <person name="Xi L."/>
            <person name="Bocca A.L."/>
            <person name="Felipe M.S."/>
            <person name="Teixeira M."/>
            <person name="Telles Filho F.Q."/>
            <person name="Azevedo C.M."/>
            <person name="Gomes R."/>
            <person name="Vicente V.A."/>
        </authorList>
    </citation>
    <scope>NUCLEOTIDE SEQUENCE [LARGE SCALE GENOMIC DNA]</scope>
    <source>
        <strain evidence="8 9">CBS 269.37</strain>
    </source>
</reference>
<dbReference type="InterPro" id="IPR016163">
    <property type="entry name" value="Ald_DH_C"/>
</dbReference>
<dbReference type="OrthoDB" id="310895at2759"/>
<dbReference type="PROSITE" id="PS00687">
    <property type="entry name" value="ALDEHYDE_DEHYDR_GLU"/>
    <property type="match status" value="1"/>
</dbReference>
<dbReference type="Gene3D" id="3.40.605.10">
    <property type="entry name" value="Aldehyde Dehydrogenase, Chain A, domain 1"/>
    <property type="match status" value="1"/>
</dbReference>
<comment type="catalytic activity">
    <reaction evidence="4">
        <text>an aldehyde + NAD(+) + H2O = a carboxylate + NADH + 2 H(+)</text>
        <dbReference type="Rhea" id="RHEA:16185"/>
        <dbReference type="ChEBI" id="CHEBI:15377"/>
        <dbReference type="ChEBI" id="CHEBI:15378"/>
        <dbReference type="ChEBI" id="CHEBI:17478"/>
        <dbReference type="ChEBI" id="CHEBI:29067"/>
        <dbReference type="ChEBI" id="CHEBI:57540"/>
        <dbReference type="ChEBI" id="CHEBI:57945"/>
        <dbReference type="EC" id="1.2.1.3"/>
    </reaction>
</comment>
<gene>
    <name evidence="8" type="ORF">AYO21_09130</name>
</gene>
<dbReference type="EC" id="1.2.1.3" evidence="3"/>
<dbReference type="PANTHER" id="PTHR11699">
    <property type="entry name" value="ALDEHYDE DEHYDROGENASE-RELATED"/>
    <property type="match status" value="1"/>
</dbReference>
<dbReference type="AlphaFoldDB" id="A0A177EX92"/>
<accession>A0A177EX92</accession>
<feature type="domain" description="Aldehyde dehydrogenase" evidence="7">
    <location>
        <begin position="29"/>
        <end position="99"/>
    </location>
</feature>
<dbReference type="Gene3D" id="3.40.309.10">
    <property type="entry name" value="Aldehyde Dehydrogenase, Chain A, domain 2"/>
    <property type="match status" value="1"/>
</dbReference>
<dbReference type="SUPFAM" id="SSF53720">
    <property type="entry name" value="ALDH-like"/>
    <property type="match status" value="1"/>
</dbReference>
<comment type="caution">
    <text evidence="8">The sequence shown here is derived from an EMBL/GenBank/DDBJ whole genome shotgun (WGS) entry which is preliminary data.</text>
</comment>
<dbReference type="RefSeq" id="XP_022508607.1">
    <property type="nucleotide sequence ID" value="XM_022659068.1"/>
</dbReference>
<evidence type="ECO:0000256" key="6">
    <source>
        <dbReference type="RuleBase" id="RU003345"/>
    </source>
</evidence>
<evidence type="ECO:0000259" key="7">
    <source>
        <dbReference type="Pfam" id="PF00171"/>
    </source>
</evidence>
<dbReference type="Proteomes" id="UP000077002">
    <property type="component" value="Unassembled WGS sequence"/>
</dbReference>
<comment type="similarity">
    <text evidence="1 6">Belongs to the aldehyde dehydrogenase family.</text>
</comment>
<organism evidence="8 9">
    <name type="scientific">Fonsecaea monophora</name>
    <dbReference type="NCBI Taxonomy" id="254056"/>
    <lineage>
        <taxon>Eukaryota</taxon>
        <taxon>Fungi</taxon>
        <taxon>Dikarya</taxon>
        <taxon>Ascomycota</taxon>
        <taxon>Pezizomycotina</taxon>
        <taxon>Eurotiomycetes</taxon>
        <taxon>Chaetothyriomycetidae</taxon>
        <taxon>Chaetothyriales</taxon>
        <taxon>Herpotrichiellaceae</taxon>
        <taxon>Fonsecaea</taxon>
    </lineage>
</organism>
<keyword evidence="2 6" id="KW-0560">Oxidoreductase</keyword>
<evidence type="ECO:0000313" key="8">
    <source>
        <dbReference type="EMBL" id="OAG36655.1"/>
    </source>
</evidence>
<evidence type="ECO:0000256" key="2">
    <source>
        <dbReference type="ARBA" id="ARBA00023002"/>
    </source>
</evidence>
<evidence type="ECO:0000256" key="5">
    <source>
        <dbReference type="PROSITE-ProRule" id="PRU10007"/>
    </source>
</evidence>
<name>A0A177EX92_9EURO</name>
<evidence type="ECO:0000256" key="3">
    <source>
        <dbReference type="ARBA" id="ARBA00024226"/>
    </source>
</evidence>
<proteinExistence type="inferred from homology"/>
<evidence type="ECO:0000256" key="4">
    <source>
        <dbReference type="ARBA" id="ARBA00049194"/>
    </source>
</evidence>
<dbReference type="InterPro" id="IPR015590">
    <property type="entry name" value="Aldehyde_DH_dom"/>
</dbReference>
<sequence>MAAAHNFDVPAGYTVRVRIIDTTSQIEMRIRKASFGSVAIGRKIQEAAAKSTLKRVTLELGGKSPAVIFENANLENALTWTINAILTGSGQLCVAASRVAHWSCQLGLRSPFPPSLRMIVPRQYVYRLSMWNPVKWA</sequence>
<dbReference type="GO" id="GO:0004029">
    <property type="term" value="F:aldehyde dehydrogenase (NAD+) activity"/>
    <property type="evidence" value="ECO:0007669"/>
    <property type="project" value="UniProtKB-EC"/>
</dbReference>
<dbReference type="InterPro" id="IPR016162">
    <property type="entry name" value="Ald_DH_N"/>
</dbReference>
<keyword evidence="9" id="KW-1185">Reference proteome</keyword>
<dbReference type="GeneID" id="34604268"/>
<feature type="active site" evidence="5">
    <location>
        <position position="59"/>
    </location>
</feature>
<evidence type="ECO:0000313" key="9">
    <source>
        <dbReference type="Proteomes" id="UP000077002"/>
    </source>
</evidence>
<evidence type="ECO:0000256" key="1">
    <source>
        <dbReference type="ARBA" id="ARBA00009986"/>
    </source>
</evidence>
<dbReference type="EMBL" id="LVKK01000086">
    <property type="protein sequence ID" value="OAG36655.1"/>
    <property type="molecule type" value="Genomic_DNA"/>
</dbReference>
<dbReference type="InterPro" id="IPR016161">
    <property type="entry name" value="Ald_DH/histidinol_DH"/>
</dbReference>
<dbReference type="Pfam" id="PF00171">
    <property type="entry name" value="Aldedh"/>
    <property type="match status" value="1"/>
</dbReference>